<dbReference type="Pfam" id="PF00378">
    <property type="entry name" value="ECH_1"/>
    <property type="match status" value="1"/>
</dbReference>
<dbReference type="InterPro" id="IPR029045">
    <property type="entry name" value="ClpP/crotonase-like_dom_sf"/>
</dbReference>
<dbReference type="PANTHER" id="PTHR43459">
    <property type="entry name" value="ENOYL-COA HYDRATASE"/>
    <property type="match status" value="1"/>
</dbReference>
<dbReference type="PANTHER" id="PTHR43459:SF1">
    <property type="entry name" value="EG:BACN32G11.4 PROTEIN"/>
    <property type="match status" value="1"/>
</dbReference>
<dbReference type="InterPro" id="IPR018376">
    <property type="entry name" value="Enoyl-CoA_hyd/isom_CS"/>
</dbReference>
<proteinExistence type="inferred from homology"/>
<sequence length="169" mass="18008">MLQQLDAPVIAQVHGAAAGAGMSLMLMCDFVLAAEGTKFNLAYINLGTSCDVGASWALPRLVGLRPALEIALLGDALNADEALRLGLVNRVLPAAELEGAAQALAERLAAGPTRAYGQMRRLLRGSLERGLDAQLQAEAEAFDTCARTQDLREGIEAFFERRKPVFSGR</sequence>
<dbReference type="CDD" id="cd06558">
    <property type="entry name" value="crotonase-like"/>
    <property type="match status" value="1"/>
</dbReference>
<dbReference type="Proteomes" id="UP000198552">
    <property type="component" value="Unassembled WGS sequence"/>
</dbReference>
<evidence type="ECO:0000256" key="1">
    <source>
        <dbReference type="ARBA" id="ARBA00005254"/>
    </source>
</evidence>
<name>A0A1G9QJE4_9BURK</name>
<reference evidence="4" key="1">
    <citation type="submission" date="2016-10" db="EMBL/GenBank/DDBJ databases">
        <authorList>
            <person name="Varghese N."/>
            <person name="Submissions S."/>
        </authorList>
    </citation>
    <scope>NUCLEOTIDE SEQUENCE [LARGE SCALE GENOMIC DNA]</scope>
    <source>
        <strain evidence="4">EPL6</strain>
    </source>
</reference>
<gene>
    <name evidence="3" type="ORF">SAMN05428957_102369</name>
</gene>
<dbReference type="Gene3D" id="1.10.12.10">
    <property type="entry name" value="Lyase 2-enoyl-coa Hydratase, Chain A, domain 2"/>
    <property type="match status" value="1"/>
</dbReference>
<comment type="similarity">
    <text evidence="1 2">Belongs to the enoyl-CoA hydratase/isomerase family.</text>
</comment>
<dbReference type="GO" id="GO:0016853">
    <property type="term" value="F:isomerase activity"/>
    <property type="evidence" value="ECO:0007669"/>
    <property type="project" value="UniProtKB-KW"/>
</dbReference>
<evidence type="ECO:0000313" key="3">
    <source>
        <dbReference type="EMBL" id="SDM11174.1"/>
    </source>
</evidence>
<accession>A0A1G9QJE4</accession>
<keyword evidence="3" id="KW-0413">Isomerase</keyword>
<dbReference type="PROSITE" id="PS00166">
    <property type="entry name" value="ENOYL_COA_HYDRATASE"/>
    <property type="match status" value="1"/>
</dbReference>
<dbReference type="InterPro" id="IPR014748">
    <property type="entry name" value="Enoyl-CoA_hydra_C"/>
</dbReference>
<dbReference type="EMBL" id="FNHP01000002">
    <property type="protein sequence ID" value="SDM11174.1"/>
    <property type="molecule type" value="Genomic_DNA"/>
</dbReference>
<keyword evidence="4" id="KW-1185">Reference proteome</keyword>
<organism evidence="3 4">
    <name type="scientific">Oryzisolibacter propanilivorax</name>
    <dbReference type="NCBI Taxonomy" id="1527607"/>
    <lineage>
        <taxon>Bacteria</taxon>
        <taxon>Pseudomonadati</taxon>
        <taxon>Pseudomonadota</taxon>
        <taxon>Betaproteobacteria</taxon>
        <taxon>Burkholderiales</taxon>
        <taxon>Comamonadaceae</taxon>
        <taxon>Oryzisolibacter</taxon>
    </lineage>
</organism>
<dbReference type="Gene3D" id="3.90.226.10">
    <property type="entry name" value="2-enoyl-CoA Hydratase, Chain A, domain 1"/>
    <property type="match status" value="1"/>
</dbReference>
<dbReference type="InterPro" id="IPR001753">
    <property type="entry name" value="Enoyl-CoA_hydra/iso"/>
</dbReference>
<dbReference type="STRING" id="1527607.SAMN05428957_102369"/>
<protein>
    <submittedName>
        <fullName evidence="3">2-(1,2-epoxy-1,2-dihydrophenyl)acetyl-CoA isomerase</fullName>
    </submittedName>
</protein>
<evidence type="ECO:0000256" key="2">
    <source>
        <dbReference type="RuleBase" id="RU003707"/>
    </source>
</evidence>
<dbReference type="SUPFAM" id="SSF52096">
    <property type="entry name" value="ClpP/crotonase"/>
    <property type="match status" value="1"/>
</dbReference>
<evidence type="ECO:0000313" key="4">
    <source>
        <dbReference type="Proteomes" id="UP000198552"/>
    </source>
</evidence>
<dbReference type="AlphaFoldDB" id="A0A1G9QJE4"/>